<reference evidence="1 2" key="1">
    <citation type="submission" date="2020-08" db="EMBL/GenBank/DDBJ databases">
        <title>Genomic Encyclopedia of Type Strains, Phase IV (KMG-IV): sequencing the most valuable type-strain genomes for metagenomic binning, comparative biology and taxonomic classification.</title>
        <authorList>
            <person name="Goeker M."/>
        </authorList>
    </citation>
    <scope>NUCLEOTIDE SEQUENCE [LARGE SCALE GENOMIC DNA]</scope>
    <source>
        <strain evidence="1 2">DSM 102235</strain>
    </source>
</reference>
<dbReference type="Gene3D" id="4.10.480.10">
    <property type="entry name" value="Cytochrome-c3 hydrogenase, C-terminal domain"/>
    <property type="match status" value="1"/>
</dbReference>
<keyword evidence="2" id="KW-1185">Reference proteome</keyword>
<organism evidence="1 2">
    <name type="scientific">Sagittula marina</name>
    <dbReference type="NCBI Taxonomy" id="943940"/>
    <lineage>
        <taxon>Bacteria</taxon>
        <taxon>Pseudomonadati</taxon>
        <taxon>Pseudomonadota</taxon>
        <taxon>Alphaproteobacteria</taxon>
        <taxon>Rhodobacterales</taxon>
        <taxon>Roseobacteraceae</taxon>
        <taxon>Sagittula</taxon>
    </lineage>
</organism>
<gene>
    <name evidence="1" type="ORF">GGQ68_002278</name>
</gene>
<dbReference type="Proteomes" id="UP000541426">
    <property type="component" value="Unassembled WGS sequence"/>
</dbReference>
<evidence type="ECO:0000313" key="1">
    <source>
        <dbReference type="EMBL" id="MBB3985940.1"/>
    </source>
</evidence>
<comment type="caution">
    <text evidence="1">The sequence shown here is derived from an EMBL/GenBank/DDBJ whole genome shotgun (WGS) entry which is preliminary data.</text>
</comment>
<dbReference type="InterPro" id="IPR037148">
    <property type="entry name" value="NiFe-Hase_small_C_sf"/>
</dbReference>
<proteinExistence type="predicted"/>
<sequence length="64" mass="6950">MPTQSGHGCFGCSEDGFWEHGAFYDRVTDQTQIAAEKSVDQIGLAAAVMAERRAFPDSVTLREG</sequence>
<protein>
    <submittedName>
        <fullName evidence="1">Ni,Fe-hydrogenase I small subunit</fullName>
    </submittedName>
</protein>
<evidence type="ECO:0000313" key="2">
    <source>
        <dbReference type="Proteomes" id="UP000541426"/>
    </source>
</evidence>
<dbReference type="RefSeq" id="WP_246429333.1">
    <property type="nucleotide sequence ID" value="NZ_BAABBZ010000007.1"/>
</dbReference>
<name>A0A7W6GSG3_9RHOB</name>
<accession>A0A7W6GSG3</accession>
<dbReference type="AlphaFoldDB" id="A0A7W6GSG3"/>
<dbReference type="EMBL" id="JACIEJ010000005">
    <property type="protein sequence ID" value="MBB3985940.1"/>
    <property type="molecule type" value="Genomic_DNA"/>
</dbReference>